<protein>
    <recommendedName>
        <fullName evidence="4">NnrS protein</fullName>
    </recommendedName>
</protein>
<comment type="caution">
    <text evidence="2">The sequence shown here is derived from an EMBL/GenBank/DDBJ whole genome shotgun (WGS) entry which is preliminary data.</text>
</comment>
<accession>A0ABT3CXE7</accession>
<evidence type="ECO:0000256" key="1">
    <source>
        <dbReference type="SAM" id="Phobius"/>
    </source>
</evidence>
<keyword evidence="1" id="KW-0472">Membrane</keyword>
<feature type="transmembrane region" description="Helical" evidence="1">
    <location>
        <begin position="5"/>
        <end position="25"/>
    </location>
</feature>
<name>A0ABT3CXE7_9BACT</name>
<dbReference type="EMBL" id="JAOYOD010000001">
    <property type="protein sequence ID" value="MCV9387883.1"/>
    <property type="molecule type" value="Genomic_DNA"/>
</dbReference>
<keyword evidence="1" id="KW-1133">Transmembrane helix</keyword>
<dbReference type="Proteomes" id="UP001300692">
    <property type="component" value="Unassembled WGS sequence"/>
</dbReference>
<feature type="transmembrane region" description="Helical" evidence="1">
    <location>
        <begin position="88"/>
        <end position="107"/>
    </location>
</feature>
<evidence type="ECO:0000313" key="3">
    <source>
        <dbReference type="Proteomes" id="UP001300692"/>
    </source>
</evidence>
<keyword evidence="3" id="KW-1185">Reference proteome</keyword>
<feature type="transmembrane region" description="Helical" evidence="1">
    <location>
        <begin position="227"/>
        <end position="246"/>
    </location>
</feature>
<gene>
    <name evidence="2" type="ORF">N7U62_14465</name>
</gene>
<feature type="transmembrane region" description="Helical" evidence="1">
    <location>
        <begin position="119"/>
        <end position="137"/>
    </location>
</feature>
<feature type="transmembrane region" description="Helical" evidence="1">
    <location>
        <begin position="37"/>
        <end position="54"/>
    </location>
</feature>
<proteinExistence type="predicted"/>
<feature type="transmembrane region" description="Helical" evidence="1">
    <location>
        <begin position="66"/>
        <end position="82"/>
    </location>
</feature>
<reference evidence="2 3" key="1">
    <citation type="submission" date="2022-10" db="EMBL/GenBank/DDBJ databases">
        <title>Comparative genomics and taxonomic characterization of three novel marine species of genus Reichenbachiella exhibiting antioxidant and polysaccharide degradation activities.</title>
        <authorList>
            <person name="Muhammad N."/>
            <person name="Lee Y.-J."/>
            <person name="Ko J."/>
            <person name="Kim S.-G."/>
        </authorList>
    </citation>
    <scope>NUCLEOTIDE SEQUENCE [LARGE SCALE GENOMIC DNA]</scope>
    <source>
        <strain evidence="2 3">ABR2-5</strain>
    </source>
</reference>
<keyword evidence="1" id="KW-0812">Transmembrane</keyword>
<dbReference type="RefSeq" id="WP_264138700.1">
    <property type="nucleotide sequence ID" value="NZ_JAOYOD010000001.1"/>
</dbReference>
<organism evidence="2 3">
    <name type="scientific">Reichenbachiella ulvae</name>
    <dbReference type="NCBI Taxonomy" id="2980104"/>
    <lineage>
        <taxon>Bacteria</taxon>
        <taxon>Pseudomonadati</taxon>
        <taxon>Bacteroidota</taxon>
        <taxon>Cytophagia</taxon>
        <taxon>Cytophagales</taxon>
        <taxon>Reichenbachiellaceae</taxon>
        <taxon>Reichenbachiella</taxon>
    </lineage>
</organism>
<feature type="transmembrane region" description="Helical" evidence="1">
    <location>
        <begin position="258"/>
        <end position="283"/>
    </location>
</feature>
<evidence type="ECO:0008006" key="4">
    <source>
        <dbReference type="Google" id="ProtNLM"/>
    </source>
</evidence>
<sequence length="359" mass="40372">MKKSFLLPIMILVVASLLSGIFSGWYRLGFALPVDQIFLHHGAIMTGSFLGTLILMERIVTLQRKWLFAFPLVNVSSLLFYYMGWHQAAFLCLILGALGLFYVFHLIHQKSPNLPHKIMWVGAAAWLLGNTNLLLMGAYAHSILWWMAFLLLTIAGERLELAQFLPVSKGKRAILLVLLGTFVVACMLPYHLGGNYVAGVALLLISLWLMRYDMIRQSIKKPGIHRYSAVSLLLGYVWLGLSGLSYGLDASGTINYDVLIHSFYLGFVFSMIFAHAPFVLPGILKLSYKPYHPILYLWISVFHASLLIRLLGSMLSIPAWKQWGGLANGLCILLFMIQVVTLLLIKRKRAINQEKQSMG</sequence>
<evidence type="ECO:0000313" key="2">
    <source>
        <dbReference type="EMBL" id="MCV9387883.1"/>
    </source>
</evidence>
<feature type="transmembrane region" description="Helical" evidence="1">
    <location>
        <begin position="295"/>
        <end position="317"/>
    </location>
</feature>
<feature type="transmembrane region" description="Helical" evidence="1">
    <location>
        <begin position="323"/>
        <end position="345"/>
    </location>
</feature>
<feature type="transmembrane region" description="Helical" evidence="1">
    <location>
        <begin position="196"/>
        <end position="215"/>
    </location>
</feature>